<evidence type="ECO:0000313" key="1">
    <source>
        <dbReference type="EMBL" id="HJC06700.1"/>
    </source>
</evidence>
<comment type="caution">
    <text evidence="1">The sequence shown here is derived from an EMBL/GenBank/DDBJ whole genome shotgun (WGS) entry which is preliminary data.</text>
</comment>
<reference evidence="1" key="1">
    <citation type="journal article" date="2021" name="PeerJ">
        <title>Extensive microbial diversity within the chicken gut microbiome revealed by metagenomics and culture.</title>
        <authorList>
            <person name="Gilroy R."/>
            <person name="Ravi A."/>
            <person name="Getino M."/>
            <person name="Pursley I."/>
            <person name="Horton D.L."/>
            <person name="Alikhan N.F."/>
            <person name="Baker D."/>
            <person name="Gharbi K."/>
            <person name="Hall N."/>
            <person name="Watson M."/>
            <person name="Adriaenssens E.M."/>
            <person name="Foster-Nyarko E."/>
            <person name="Jarju S."/>
            <person name="Secka A."/>
            <person name="Antonio M."/>
            <person name="Oren A."/>
            <person name="Chaudhuri R.R."/>
            <person name="La Ragione R."/>
            <person name="Hildebrand F."/>
            <person name="Pallen M.J."/>
        </authorList>
    </citation>
    <scope>NUCLEOTIDE SEQUENCE</scope>
    <source>
        <strain evidence="1">CHK180-15479</strain>
    </source>
</reference>
<name>A0A9D2N0S4_9FIRM</name>
<protein>
    <submittedName>
        <fullName evidence="1">DUF177 domain-containing protein</fullName>
    </submittedName>
</protein>
<dbReference type="Proteomes" id="UP000823910">
    <property type="component" value="Unassembled WGS sequence"/>
</dbReference>
<accession>A0A9D2N0S4</accession>
<dbReference type="InterPro" id="IPR003772">
    <property type="entry name" value="YceD"/>
</dbReference>
<organism evidence="1 2">
    <name type="scientific">Candidatus Enterocloster excrementipullorum</name>
    <dbReference type="NCBI Taxonomy" id="2838559"/>
    <lineage>
        <taxon>Bacteria</taxon>
        <taxon>Bacillati</taxon>
        <taxon>Bacillota</taxon>
        <taxon>Clostridia</taxon>
        <taxon>Lachnospirales</taxon>
        <taxon>Lachnospiraceae</taxon>
        <taxon>Enterocloster</taxon>
    </lineage>
</organism>
<reference evidence="1" key="2">
    <citation type="submission" date="2021-04" db="EMBL/GenBank/DDBJ databases">
        <authorList>
            <person name="Gilroy R."/>
        </authorList>
    </citation>
    <scope>NUCLEOTIDE SEQUENCE</scope>
    <source>
        <strain evidence="1">CHK180-15479</strain>
    </source>
</reference>
<proteinExistence type="predicted"/>
<dbReference type="Pfam" id="PF02620">
    <property type="entry name" value="YceD"/>
    <property type="match status" value="1"/>
</dbReference>
<sequence>MLINLSELFSVEGKSKTYEVPLDMERFETPSGVYQVADKEPVVLEIANKGKKVLSLQGRAVLSLVIPCARCLEPVKVPFDLEIDLEMDMKKTERERREELDEQLYIDGYNLDVDRLVGSELILNMPIRVLCREDCAGISDRDGTNPNSEEGGKETALDPRMSVIQDIFKQMKEV</sequence>
<gene>
    <name evidence="1" type="ORF">H9704_11205</name>
</gene>
<evidence type="ECO:0000313" key="2">
    <source>
        <dbReference type="Proteomes" id="UP000823910"/>
    </source>
</evidence>
<dbReference type="EMBL" id="DWWT01000058">
    <property type="protein sequence ID" value="HJC06700.1"/>
    <property type="molecule type" value="Genomic_DNA"/>
</dbReference>
<dbReference type="AlphaFoldDB" id="A0A9D2N0S4"/>